<organism evidence="1 2">
    <name type="scientific">Allacma fusca</name>
    <dbReference type="NCBI Taxonomy" id="39272"/>
    <lineage>
        <taxon>Eukaryota</taxon>
        <taxon>Metazoa</taxon>
        <taxon>Ecdysozoa</taxon>
        <taxon>Arthropoda</taxon>
        <taxon>Hexapoda</taxon>
        <taxon>Collembola</taxon>
        <taxon>Symphypleona</taxon>
        <taxon>Sminthuridae</taxon>
        <taxon>Allacma</taxon>
    </lineage>
</organism>
<comment type="caution">
    <text evidence="1">The sequence shown here is derived from an EMBL/GenBank/DDBJ whole genome shotgun (WGS) entry which is preliminary data.</text>
</comment>
<reference evidence="1" key="1">
    <citation type="submission" date="2021-06" db="EMBL/GenBank/DDBJ databases">
        <authorList>
            <person name="Hodson N. C."/>
            <person name="Mongue J. A."/>
            <person name="Jaron S. K."/>
        </authorList>
    </citation>
    <scope>NUCLEOTIDE SEQUENCE</scope>
</reference>
<dbReference type="EMBL" id="CAJVCH010258317">
    <property type="protein sequence ID" value="CAG7733872.1"/>
    <property type="molecule type" value="Genomic_DNA"/>
</dbReference>
<protein>
    <submittedName>
        <fullName evidence="1">Uncharacterized protein</fullName>
    </submittedName>
</protein>
<gene>
    <name evidence="1" type="ORF">AFUS01_LOCUS22293</name>
</gene>
<name>A0A8J2K8R2_9HEXA</name>
<dbReference type="Proteomes" id="UP000708208">
    <property type="component" value="Unassembled WGS sequence"/>
</dbReference>
<proteinExistence type="predicted"/>
<feature type="non-terminal residue" evidence="1">
    <location>
        <position position="184"/>
    </location>
</feature>
<evidence type="ECO:0000313" key="2">
    <source>
        <dbReference type="Proteomes" id="UP000708208"/>
    </source>
</evidence>
<dbReference type="AlphaFoldDB" id="A0A8J2K8R2"/>
<evidence type="ECO:0000313" key="1">
    <source>
        <dbReference type="EMBL" id="CAG7733872.1"/>
    </source>
</evidence>
<keyword evidence="2" id="KW-1185">Reference proteome</keyword>
<accession>A0A8J2K8R2</accession>
<sequence>MIWTIAGIFAVFQMLINLRNSYSFLRPNILEPSEIDKTNIYGSAELRPILLDFPSCLINFFELTPHSLDVITPAAGLPNPIQITVPFKPVYKDVYRDIHFTVSKLAGEPCVVIVIAVADNSTNFNSIDKNAMPFSNGIALIATASTDTEFIERISDPLYSLPIFLLHLGKLNISFSLNVYFESN</sequence>